<evidence type="ECO:0000313" key="3">
    <source>
        <dbReference type="Proteomes" id="UP000295375"/>
    </source>
</evidence>
<dbReference type="Proteomes" id="UP000295375">
    <property type="component" value="Unassembled WGS sequence"/>
</dbReference>
<keyword evidence="3" id="KW-1185">Reference proteome</keyword>
<dbReference type="AlphaFoldDB" id="A0A4R6UQG2"/>
<sequence length="207" mass="23871">MWRALLITLLALPLVAEAGKQCGNDQQLDPRVLMDNFLKQELVGQRPEQLISWENFKPAYKGSEYVYPINTPNLSADSMTVVKAWKLEKIEMRGNEAIARVEMFTLADVWRPKGTENDKFGRRVTEIGETFVEKYRMRKVDNCWYVIDPPKPVISFDTVLTSLESDLSEIKSLTWENITDEDRKAKSVLEKEVSLLIRLKNRYLGGV</sequence>
<proteinExistence type="predicted"/>
<reference evidence="2 3" key="1">
    <citation type="submission" date="2019-03" db="EMBL/GenBank/DDBJ databases">
        <title>Genomic Encyclopedia of Type Strains, Phase IV (KMG-IV): sequencing the most valuable type-strain genomes for metagenomic binning, comparative biology and taxonomic classification.</title>
        <authorList>
            <person name="Goeker M."/>
        </authorList>
    </citation>
    <scope>NUCLEOTIDE SEQUENCE [LARGE SCALE GENOMIC DNA]</scope>
    <source>
        <strain evidence="2 3">DSM 103792</strain>
    </source>
</reference>
<organism evidence="2 3">
    <name type="scientific">Permianibacter aggregans</name>
    <dbReference type="NCBI Taxonomy" id="1510150"/>
    <lineage>
        <taxon>Bacteria</taxon>
        <taxon>Pseudomonadati</taxon>
        <taxon>Pseudomonadota</taxon>
        <taxon>Gammaproteobacteria</taxon>
        <taxon>Pseudomonadales</taxon>
        <taxon>Pseudomonadaceae</taxon>
        <taxon>Permianibacter</taxon>
    </lineage>
</organism>
<name>A0A4R6UQG2_9GAMM</name>
<protein>
    <submittedName>
        <fullName evidence="2">Uncharacterized protein</fullName>
    </submittedName>
</protein>
<comment type="caution">
    <text evidence="2">The sequence shown here is derived from an EMBL/GenBank/DDBJ whole genome shotgun (WGS) entry which is preliminary data.</text>
</comment>
<dbReference type="EMBL" id="SNYM01000005">
    <property type="protein sequence ID" value="TDQ49182.1"/>
    <property type="molecule type" value="Genomic_DNA"/>
</dbReference>
<feature type="chain" id="PRO_5020523516" evidence="1">
    <location>
        <begin position="19"/>
        <end position="207"/>
    </location>
</feature>
<evidence type="ECO:0000313" key="2">
    <source>
        <dbReference type="EMBL" id="TDQ49182.1"/>
    </source>
</evidence>
<accession>A0A4R6UQG2</accession>
<keyword evidence="1" id="KW-0732">Signal</keyword>
<feature type="signal peptide" evidence="1">
    <location>
        <begin position="1"/>
        <end position="18"/>
    </location>
</feature>
<gene>
    <name evidence="2" type="ORF">EV696_105156</name>
</gene>
<evidence type="ECO:0000256" key="1">
    <source>
        <dbReference type="SAM" id="SignalP"/>
    </source>
</evidence>